<keyword evidence="3" id="KW-0804">Transcription</keyword>
<dbReference type="PROSITE" id="PS01117">
    <property type="entry name" value="HTH_MARR_1"/>
    <property type="match status" value="1"/>
</dbReference>
<dbReference type="InterPro" id="IPR039422">
    <property type="entry name" value="MarR/SlyA-like"/>
</dbReference>
<dbReference type="PROSITE" id="PS50995">
    <property type="entry name" value="HTH_MARR_2"/>
    <property type="match status" value="1"/>
</dbReference>
<dbReference type="InterPro" id="IPR000835">
    <property type="entry name" value="HTH_MarR-typ"/>
</dbReference>
<dbReference type="GO" id="GO:0003700">
    <property type="term" value="F:DNA-binding transcription factor activity"/>
    <property type="evidence" value="ECO:0007669"/>
    <property type="project" value="InterPro"/>
</dbReference>
<feature type="domain" description="HTH marR-type" evidence="4">
    <location>
        <begin position="12"/>
        <end position="150"/>
    </location>
</feature>
<comment type="caution">
    <text evidence="5">The sequence shown here is derived from an EMBL/GenBank/DDBJ whole genome shotgun (WGS) entry which is preliminary data.</text>
</comment>
<dbReference type="InterPro" id="IPR023187">
    <property type="entry name" value="Tscrpt_reg_MarR-type_CS"/>
</dbReference>
<accession>A0A2V4N5Y5</accession>
<evidence type="ECO:0000259" key="4">
    <source>
        <dbReference type="PROSITE" id="PS50995"/>
    </source>
</evidence>
<keyword evidence="6" id="KW-1185">Reference proteome</keyword>
<dbReference type="InterPro" id="IPR011991">
    <property type="entry name" value="ArsR-like_HTH"/>
</dbReference>
<keyword evidence="1" id="KW-0805">Transcription regulation</keyword>
<dbReference type="InterPro" id="IPR036390">
    <property type="entry name" value="WH_DNA-bd_sf"/>
</dbReference>
<dbReference type="PANTHER" id="PTHR33164">
    <property type="entry name" value="TRANSCRIPTIONAL REGULATOR, MARR FAMILY"/>
    <property type="match status" value="1"/>
</dbReference>
<dbReference type="AlphaFoldDB" id="A0A2V4N5Y5"/>
<name>A0A2V4N5Y5_9ACTN</name>
<dbReference type="GO" id="GO:0003677">
    <property type="term" value="F:DNA binding"/>
    <property type="evidence" value="ECO:0007669"/>
    <property type="project" value="UniProtKB-KW"/>
</dbReference>
<keyword evidence="2" id="KW-0238">DNA-binding</keyword>
<evidence type="ECO:0000313" key="5">
    <source>
        <dbReference type="EMBL" id="PYC68164.1"/>
    </source>
</evidence>
<dbReference type="SUPFAM" id="SSF46785">
    <property type="entry name" value="Winged helix' DNA-binding domain"/>
    <property type="match status" value="1"/>
</dbReference>
<evidence type="ECO:0000256" key="3">
    <source>
        <dbReference type="ARBA" id="ARBA00023163"/>
    </source>
</evidence>
<dbReference type="EMBL" id="PYBW01000141">
    <property type="protein sequence ID" value="PYC68164.1"/>
    <property type="molecule type" value="Genomic_DNA"/>
</dbReference>
<evidence type="ECO:0000256" key="2">
    <source>
        <dbReference type="ARBA" id="ARBA00023125"/>
    </source>
</evidence>
<dbReference type="Pfam" id="PF12802">
    <property type="entry name" value="MarR_2"/>
    <property type="match status" value="1"/>
</dbReference>
<organism evidence="5 6">
    <name type="scientific">Streptomyces tateyamensis</name>
    <dbReference type="NCBI Taxonomy" id="565073"/>
    <lineage>
        <taxon>Bacteria</taxon>
        <taxon>Bacillati</taxon>
        <taxon>Actinomycetota</taxon>
        <taxon>Actinomycetes</taxon>
        <taxon>Kitasatosporales</taxon>
        <taxon>Streptomycetaceae</taxon>
        <taxon>Streptomyces</taxon>
    </lineage>
</organism>
<evidence type="ECO:0000256" key="1">
    <source>
        <dbReference type="ARBA" id="ARBA00023015"/>
    </source>
</evidence>
<sequence>MAVGVSEEPVAQEAVFREVEREVAVMFRRGRARSAEMSRLVHPQLEGMAYSLLAHLHDSGQVRVTEVGAHFGVGKATISRQIKTLEELGLVAREPDPQDGRAWLVSVTADGERRYLRAHEARLASFRELLGSWEPADLAQFARLLARFNDSAQRLYRTPELAAEAEGDERA</sequence>
<dbReference type="Proteomes" id="UP000248039">
    <property type="component" value="Unassembled WGS sequence"/>
</dbReference>
<dbReference type="PANTHER" id="PTHR33164:SF57">
    <property type="entry name" value="MARR-FAMILY TRANSCRIPTIONAL REGULATOR"/>
    <property type="match status" value="1"/>
</dbReference>
<reference evidence="5 6" key="1">
    <citation type="submission" date="2018-03" db="EMBL/GenBank/DDBJ databases">
        <title>Bioinformatic expansion and discovery of thiopeptide antibiotics.</title>
        <authorList>
            <person name="Schwalen C.J."/>
            <person name="Hudson G.A."/>
            <person name="Mitchell D.A."/>
        </authorList>
    </citation>
    <scope>NUCLEOTIDE SEQUENCE [LARGE SCALE GENOMIC DNA]</scope>
    <source>
        <strain evidence="5 6">ATCC 21389</strain>
    </source>
</reference>
<dbReference type="InterPro" id="IPR036388">
    <property type="entry name" value="WH-like_DNA-bd_sf"/>
</dbReference>
<dbReference type="CDD" id="cd00090">
    <property type="entry name" value="HTH_ARSR"/>
    <property type="match status" value="1"/>
</dbReference>
<evidence type="ECO:0000313" key="6">
    <source>
        <dbReference type="Proteomes" id="UP000248039"/>
    </source>
</evidence>
<dbReference type="Gene3D" id="1.10.10.10">
    <property type="entry name" value="Winged helix-like DNA-binding domain superfamily/Winged helix DNA-binding domain"/>
    <property type="match status" value="1"/>
</dbReference>
<protein>
    <submittedName>
        <fullName evidence="5">MarR family transcriptional regulator</fullName>
    </submittedName>
</protein>
<dbReference type="OrthoDB" id="9154853at2"/>
<gene>
    <name evidence="5" type="ORF">C7C46_29530</name>
</gene>
<proteinExistence type="predicted"/>
<dbReference type="GO" id="GO:0006950">
    <property type="term" value="P:response to stress"/>
    <property type="evidence" value="ECO:0007669"/>
    <property type="project" value="TreeGrafter"/>
</dbReference>
<dbReference type="SMART" id="SM00347">
    <property type="entry name" value="HTH_MARR"/>
    <property type="match status" value="1"/>
</dbReference>